<feature type="transmembrane region" description="Helical" evidence="1">
    <location>
        <begin position="48"/>
        <end position="68"/>
    </location>
</feature>
<evidence type="ECO:0000313" key="2">
    <source>
        <dbReference type="EMBL" id="GAA5103766.1"/>
    </source>
</evidence>
<evidence type="ECO:0000313" key="3">
    <source>
        <dbReference type="Proteomes" id="UP001500631"/>
    </source>
</evidence>
<keyword evidence="1" id="KW-0472">Membrane</keyword>
<comment type="caution">
    <text evidence="2">The sequence shown here is derived from an EMBL/GenBank/DDBJ whole genome shotgun (WGS) entry which is preliminary data.</text>
</comment>
<organism evidence="2 3">
    <name type="scientific">Wohlfahrtiimonas larvae</name>
    <dbReference type="NCBI Taxonomy" id="1157986"/>
    <lineage>
        <taxon>Bacteria</taxon>
        <taxon>Pseudomonadati</taxon>
        <taxon>Pseudomonadota</taxon>
        <taxon>Gammaproteobacteria</taxon>
        <taxon>Cardiobacteriales</taxon>
        <taxon>Ignatzschineriaceae</taxon>
        <taxon>Wohlfahrtiimonas</taxon>
    </lineage>
</organism>
<accession>A0ABP9MXD5</accession>
<evidence type="ECO:0000256" key="1">
    <source>
        <dbReference type="SAM" id="Phobius"/>
    </source>
</evidence>
<keyword evidence="3" id="KW-1185">Reference proteome</keyword>
<dbReference type="Proteomes" id="UP001500631">
    <property type="component" value="Unassembled WGS sequence"/>
</dbReference>
<gene>
    <name evidence="2" type="ORF">GCM10023338_22710</name>
</gene>
<dbReference type="RefSeq" id="WP_077926753.1">
    <property type="nucleotide sequence ID" value="NZ_BAABKE010000009.1"/>
</dbReference>
<proteinExistence type="predicted"/>
<dbReference type="EMBL" id="BAABKE010000009">
    <property type="protein sequence ID" value="GAA5103766.1"/>
    <property type="molecule type" value="Genomic_DNA"/>
</dbReference>
<name>A0ABP9MXD5_9GAMM</name>
<protein>
    <submittedName>
        <fullName evidence="2">Uncharacterized protein</fullName>
    </submittedName>
</protein>
<keyword evidence="1" id="KW-0812">Transmembrane</keyword>
<reference evidence="3" key="1">
    <citation type="journal article" date="2019" name="Int. J. Syst. Evol. Microbiol.">
        <title>The Global Catalogue of Microorganisms (GCM) 10K type strain sequencing project: providing services to taxonomists for standard genome sequencing and annotation.</title>
        <authorList>
            <consortium name="The Broad Institute Genomics Platform"/>
            <consortium name="The Broad Institute Genome Sequencing Center for Infectious Disease"/>
            <person name="Wu L."/>
            <person name="Ma J."/>
        </authorList>
    </citation>
    <scope>NUCLEOTIDE SEQUENCE [LARGE SCALE GENOMIC DNA]</scope>
    <source>
        <strain evidence="3">JCM 18424</strain>
    </source>
</reference>
<keyword evidence="1" id="KW-1133">Transmembrane helix</keyword>
<sequence>MKFVTVNILGTVDRDTGREIIVGAAHRSQYSFVAVEHITLINVKDKKVYLTLTTGKVLICTLGVLALLKDHID</sequence>